<keyword evidence="8" id="KW-1185">Reference proteome</keyword>
<evidence type="ECO:0000256" key="4">
    <source>
        <dbReference type="ARBA" id="ARBA00023136"/>
    </source>
</evidence>
<comment type="caution">
    <text evidence="7">The sequence shown here is derived from an EMBL/GenBank/DDBJ whole genome shotgun (WGS) entry which is preliminary data.</text>
</comment>
<dbReference type="InterPro" id="IPR051694">
    <property type="entry name" value="Immunoregulatory_rcpt-like"/>
</dbReference>
<reference evidence="8" key="1">
    <citation type="journal article" date="2019" name="bioRxiv">
        <title>Genomics, evolutionary history and diagnostics of the Alternaria alternata species group including apple and Asian pear pathotypes.</title>
        <authorList>
            <person name="Armitage A.D."/>
            <person name="Cockerton H.M."/>
            <person name="Sreenivasaprasad S."/>
            <person name="Woodhall J.W."/>
            <person name="Lane C.R."/>
            <person name="Harrison R.J."/>
            <person name="Clarkson J.P."/>
        </authorList>
    </citation>
    <scope>NUCLEOTIDE SEQUENCE [LARGE SCALE GENOMIC DNA]</scope>
    <source>
        <strain evidence="8">FERA 635</strain>
    </source>
</reference>
<evidence type="ECO:0000256" key="5">
    <source>
        <dbReference type="SAM" id="MobiDB-lite"/>
    </source>
</evidence>
<evidence type="ECO:0000256" key="2">
    <source>
        <dbReference type="ARBA" id="ARBA00022692"/>
    </source>
</evidence>
<accession>A0ABY0G2D6</accession>
<proteinExistence type="predicted"/>
<organism evidence="7 8">
    <name type="scientific">Alternaria tenuissima</name>
    <dbReference type="NCBI Taxonomy" id="119927"/>
    <lineage>
        <taxon>Eukaryota</taxon>
        <taxon>Fungi</taxon>
        <taxon>Dikarya</taxon>
        <taxon>Ascomycota</taxon>
        <taxon>Pezizomycotina</taxon>
        <taxon>Dothideomycetes</taxon>
        <taxon>Pleosporomycetidae</taxon>
        <taxon>Pleosporales</taxon>
        <taxon>Pleosporineae</taxon>
        <taxon>Pleosporaceae</taxon>
        <taxon>Alternaria</taxon>
        <taxon>Alternaria sect. Alternaria</taxon>
        <taxon>Alternaria alternata complex</taxon>
    </lineage>
</organism>
<feature type="transmembrane region" description="Helical" evidence="6">
    <location>
        <begin position="129"/>
        <end position="151"/>
    </location>
</feature>
<evidence type="ECO:0000313" key="8">
    <source>
        <dbReference type="Proteomes" id="UP000293195"/>
    </source>
</evidence>
<dbReference type="PANTHER" id="PTHR15549">
    <property type="entry name" value="PAIRED IMMUNOGLOBULIN-LIKE TYPE 2 RECEPTOR"/>
    <property type="match status" value="1"/>
</dbReference>
<dbReference type="PANTHER" id="PTHR15549:SF26">
    <property type="entry name" value="AXIAL BUDDING PATTERN PROTEIN 2-RELATED"/>
    <property type="match status" value="1"/>
</dbReference>
<keyword evidence="3 6" id="KW-1133">Transmembrane helix</keyword>
<dbReference type="EMBL" id="PDXF01000042">
    <property type="protein sequence ID" value="RYN95435.1"/>
    <property type="molecule type" value="Genomic_DNA"/>
</dbReference>
<keyword evidence="2 6" id="KW-0812">Transmembrane</keyword>
<keyword evidence="4 6" id="KW-0472">Membrane</keyword>
<sequence>MTTPGGDCQGNLSVRSTVLTNFTSTIVDQWDQTVTITGIDVTTPFCTVSSGSSQCGGTTEIRRPTSLSSAAEFGPAFAIYWRASDLSLFPTDYASSLASVIDIPFGHSTADPTSPASGDGGDSGLSPGAIAGIAVGVAALIILGVVALLFLRRRRKRQTQEKQRLPTPAVAEMQGESTGLQQFVGGKWRAESDAGAQLVEAGSRPVTLIPKAPVELNSTQRSRDL</sequence>
<evidence type="ECO:0000256" key="6">
    <source>
        <dbReference type="SAM" id="Phobius"/>
    </source>
</evidence>
<gene>
    <name evidence="7" type="ORF">AA0119_g8746</name>
</gene>
<evidence type="ECO:0000256" key="3">
    <source>
        <dbReference type="ARBA" id="ARBA00022989"/>
    </source>
</evidence>
<comment type="subcellular location">
    <subcellularLocation>
        <location evidence="1">Membrane</location>
        <topology evidence="1">Single-pass membrane protein</topology>
    </subcellularLocation>
</comment>
<feature type="region of interest" description="Disordered" evidence="5">
    <location>
        <begin position="157"/>
        <end position="176"/>
    </location>
</feature>
<name>A0ABY0G2D6_9PLEO</name>
<evidence type="ECO:0000313" key="7">
    <source>
        <dbReference type="EMBL" id="RYN95435.1"/>
    </source>
</evidence>
<protein>
    <recommendedName>
        <fullName evidence="9">Peptidase A1 domain-containing protein</fullName>
    </recommendedName>
</protein>
<evidence type="ECO:0008006" key="9">
    <source>
        <dbReference type="Google" id="ProtNLM"/>
    </source>
</evidence>
<evidence type="ECO:0000256" key="1">
    <source>
        <dbReference type="ARBA" id="ARBA00004167"/>
    </source>
</evidence>
<dbReference type="Proteomes" id="UP000293195">
    <property type="component" value="Unassembled WGS sequence"/>
</dbReference>